<dbReference type="InterPro" id="IPR013005">
    <property type="entry name" value="Ribosomal_uL4-like"/>
</dbReference>
<protein>
    <recommendedName>
        <fullName evidence="5 6">Large ribosomal subunit protein uL4</fullName>
    </recommendedName>
</protein>
<proteinExistence type="inferred from homology"/>
<comment type="caution">
    <text evidence="8">The sequence shown here is derived from an EMBL/GenBank/DDBJ whole genome shotgun (WGS) entry which is preliminary data.</text>
</comment>
<dbReference type="GO" id="GO:0019843">
    <property type="term" value="F:rRNA binding"/>
    <property type="evidence" value="ECO:0007669"/>
    <property type="project" value="UniProtKB-UniRule"/>
</dbReference>
<dbReference type="NCBIfam" id="TIGR03953">
    <property type="entry name" value="rplD_bact"/>
    <property type="match status" value="1"/>
</dbReference>
<comment type="function">
    <text evidence="6">Forms part of the polypeptide exit tunnel.</text>
</comment>
<evidence type="ECO:0000313" key="9">
    <source>
        <dbReference type="Proteomes" id="UP000294813"/>
    </source>
</evidence>
<keyword evidence="6" id="KW-0694">RNA-binding</keyword>
<evidence type="ECO:0000256" key="4">
    <source>
        <dbReference type="ARBA" id="ARBA00023274"/>
    </source>
</evidence>
<feature type="region of interest" description="Disordered" evidence="7">
    <location>
        <begin position="44"/>
        <end position="78"/>
    </location>
</feature>
<dbReference type="SUPFAM" id="SSF52166">
    <property type="entry name" value="Ribosomal protein L4"/>
    <property type="match status" value="1"/>
</dbReference>
<dbReference type="HAMAP" id="MF_01328_B">
    <property type="entry name" value="Ribosomal_uL4_B"/>
    <property type="match status" value="1"/>
</dbReference>
<organism evidence="8 9">
    <name type="scientific">Heliophilum fasciatum</name>
    <dbReference type="NCBI Taxonomy" id="35700"/>
    <lineage>
        <taxon>Bacteria</taxon>
        <taxon>Bacillati</taxon>
        <taxon>Bacillota</taxon>
        <taxon>Clostridia</taxon>
        <taxon>Eubacteriales</taxon>
        <taxon>Heliobacteriaceae</taxon>
        <taxon>Heliophilum</taxon>
    </lineage>
</organism>
<evidence type="ECO:0000256" key="1">
    <source>
        <dbReference type="ARBA" id="ARBA00010528"/>
    </source>
</evidence>
<keyword evidence="9" id="KW-1185">Reference proteome</keyword>
<comment type="subunit">
    <text evidence="2 6">Part of the 50S ribosomal subunit.</text>
</comment>
<comment type="function">
    <text evidence="6">One of the primary rRNA binding proteins, this protein initially binds near the 5'-end of the 23S rRNA. It is important during the early stages of 50S assembly. It makes multiple contacts with different domains of the 23S rRNA in the assembled 50S subunit and ribosome.</text>
</comment>
<comment type="similarity">
    <text evidence="1 6">Belongs to the universal ribosomal protein uL4 family.</text>
</comment>
<sequence>MPKVAVYNVEGSQVGELELNEEIFGIEPNEAVVHQTVVALQAAKRRGTHKVKSRGEVSGGGKKPWRQKGTGRARAGTSRSPIWRGGAITFGPQPRDYSIKVPKKVRRLALKSVLSAKVAAGELIVLDTLSMDAPKTKAMAGVLEKLNVDRKALVVTAGVDENVFLSARNIPGITPVEAVGINVYDILHHDKMVITKDAVAKVEEVFA</sequence>
<evidence type="ECO:0000256" key="2">
    <source>
        <dbReference type="ARBA" id="ARBA00011838"/>
    </source>
</evidence>
<keyword evidence="6" id="KW-0699">rRNA-binding</keyword>
<dbReference type="PANTHER" id="PTHR10746:SF6">
    <property type="entry name" value="LARGE RIBOSOMAL SUBUNIT PROTEIN UL4M"/>
    <property type="match status" value="1"/>
</dbReference>
<dbReference type="GO" id="GO:0005840">
    <property type="term" value="C:ribosome"/>
    <property type="evidence" value="ECO:0007669"/>
    <property type="project" value="UniProtKB-KW"/>
</dbReference>
<dbReference type="GO" id="GO:1990904">
    <property type="term" value="C:ribonucleoprotein complex"/>
    <property type="evidence" value="ECO:0007669"/>
    <property type="project" value="UniProtKB-KW"/>
</dbReference>
<name>A0A4R2RL90_9FIRM</name>
<keyword evidence="3 6" id="KW-0689">Ribosomal protein</keyword>
<dbReference type="GO" id="GO:0006412">
    <property type="term" value="P:translation"/>
    <property type="evidence" value="ECO:0007669"/>
    <property type="project" value="UniProtKB-UniRule"/>
</dbReference>
<dbReference type="InterPro" id="IPR002136">
    <property type="entry name" value="Ribosomal_uL4"/>
</dbReference>
<dbReference type="EMBL" id="SLXT01000008">
    <property type="protein sequence ID" value="TCP64692.1"/>
    <property type="molecule type" value="Genomic_DNA"/>
</dbReference>
<dbReference type="Gene3D" id="3.40.1370.10">
    <property type="match status" value="1"/>
</dbReference>
<gene>
    <name evidence="6" type="primary">rplD</name>
    <name evidence="8" type="ORF">EDD73_10845</name>
</gene>
<dbReference type="OrthoDB" id="9803201at2"/>
<keyword evidence="4 6" id="KW-0687">Ribonucleoprotein</keyword>
<evidence type="ECO:0000256" key="7">
    <source>
        <dbReference type="SAM" id="MobiDB-lite"/>
    </source>
</evidence>
<dbReference type="InterPro" id="IPR023574">
    <property type="entry name" value="Ribosomal_uL4_dom_sf"/>
</dbReference>
<dbReference type="Pfam" id="PF00573">
    <property type="entry name" value="Ribosomal_L4"/>
    <property type="match status" value="1"/>
</dbReference>
<dbReference type="AlphaFoldDB" id="A0A4R2RL90"/>
<dbReference type="RefSeq" id="WP_131918835.1">
    <property type="nucleotide sequence ID" value="NZ_JAOQNU010000008.1"/>
</dbReference>
<dbReference type="Proteomes" id="UP000294813">
    <property type="component" value="Unassembled WGS sequence"/>
</dbReference>
<dbReference type="PANTHER" id="PTHR10746">
    <property type="entry name" value="50S RIBOSOMAL PROTEIN L4"/>
    <property type="match status" value="1"/>
</dbReference>
<evidence type="ECO:0000256" key="5">
    <source>
        <dbReference type="ARBA" id="ARBA00035244"/>
    </source>
</evidence>
<evidence type="ECO:0000256" key="6">
    <source>
        <dbReference type="HAMAP-Rule" id="MF_01328"/>
    </source>
</evidence>
<reference evidence="8 9" key="1">
    <citation type="submission" date="2019-03" db="EMBL/GenBank/DDBJ databases">
        <title>Genomic Encyclopedia of Type Strains, Phase IV (KMG-IV): sequencing the most valuable type-strain genomes for metagenomic binning, comparative biology and taxonomic classification.</title>
        <authorList>
            <person name="Goeker M."/>
        </authorList>
    </citation>
    <scope>NUCLEOTIDE SEQUENCE [LARGE SCALE GENOMIC DNA]</scope>
    <source>
        <strain evidence="8 9">DSM 11170</strain>
    </source>
</reference>
<accession>A0A4R2RL90</accession>
<dbReference type="GO" id="GO:0003735">
    <property type="term" value="F:structural constituent of ribosome"/>
    <property type="evidence" value="ECO:0007669"/>
    <property type="project" value="InterPro"/>
</dbReference>
<evidence type="ECO:0000256" key="3">
    <source>
        <dbReference type="ARBA" id="ARBA00022980"/>
    </source>
</evidence>
<evidence type="ECO:0000313" key="8">
    <source>
        <dbReference type="EMBL" id="TCP64692.1"/>
    </source>
</evidence>